<proteinExistence type="inferred from homology"/>
<dbReference type="PANTHER" id="PTHR43563:SF18">
    <property type="entry name" value="AMINE OXIDASE DOMAIN-CONTAINING PROTEIN"/>
    <property type="match status" value="1"/>
</dbReference>
<dbReference type="PANTHER" id="PTHR43563">
    <property type="entry name" value="AMINE OXIDASE"/>
    <property type="match status" value="1"/>
</dbReference>
<dbReference type="InterPro" id="IPR050703">
    <property type="entry name" value="Flavin_MAO"/>
</dbReference>
<dbReference type="InterPro" id="IPR036188">
    <property type="entry name" value="FAD/NAD-bd_sf"/>
</dbReference>
<dbReference type="SUPFAM" id="SSF51905">
    <property type="entry name" value="FAD/NAD(P)-binding domain"/>
    <property type="match status" value="1"/>
</dbReference>
<protein>
    <recommendedName>
        <fullName evidence="3">monoamine oxidase</fullName>
        <ecNumber evidence="3">1.4.3.4</ecNumber>
    </recommendedName>
</protein>
<gene>
    <name evidence="7" type="ORF">XYLVIOL_LOCUS10465</name>
</gene>
<keyword evidence="5" id="KW-0472">Membrane</keyword>
<comment type="caution">
    <text evidence="7">The sequence shown here is derived from an EMBL/GenBank/DDBJ whole genome shotgun (WGS) entry which is preliminary data.</text>
</comment>
<organism evidence="7 8">
    <name type="scientific">Xylocopa violacea</name>
    <name type="common">Violet carpenter bee</name>
    <name type="synonym">Apis violacea</name>
    <dbReference type="NCBI Taxonomy" id="135666"/>
    <lineage>
        <taxon>Eukaryota</taxon>
        <taxon>Metazoa</taxon>
        <taxon>Ecdysozoa</taxon>
        <taxon>Arthropoda</taxon>
        <taxon>Hexapoda</taxon>
        <taxon>Insecta</taxon>
        <taxon>Pterygota</taxon>
        <taxon>Neoptera</taxon>
        <taxon>Endopterygota</taxon>
        <taxon>Hymenoptera</taxon>
        <taxon>Apocrita</taxon>
        <taxon>Aculeata</taxon>
        <taxon>Apoidea</taxon>
        <taxon>Anthophila</taxon>
        <taxon>Apidae</taxon>
        <taxon>Xylocopa</taxon>
        <taxon>Xylocopa</taxon>
    </lineage>
</organism>
<name>A0ABP1PDR4_XYLVO</name>
<evidence type="ECO:0000256" key="1">
    <source>
        <dbReference type="ARBA" id="ARBA00004362"/>
    </source>
</evidence>
<accession>A0ABP1PDR4</accession>
<evidence type="ECO:0000256" key="5">
    <source>
        <dbReference type="SAM" id="Phobius"/>
    </source>
</evidence>
<dbReference type="Pfam" id="PF01593">
    <property type="entry name" value="Amino_oxidase"/>
    <property type="match status" value="1"/>
</dbReference>
<comment type="similarity">
    <text evidence="2">Belongs to the flavin monoamine oxidase family.</text>
</comment>
<dbReference type="Pfam" id="PF01946">
    <property type="entry name" value="Thi4"/>
    <property type="match status" value="1"/>
</dbReference>
<dbReference type="InterPro" id="IPR002937">
    <property type="entry name" value="Amino_oxidase"/>
</dbReference>
<evidence type="ECO:0000313" key="7">
    <source>
        <dbReference type="EMBL" id="CAL7951357.1"/>
    </source>
</evidence>
<evidence type="ECO:0000256" key="3">
    <source>
        <dbReference type="ARBA" id="ARBA00012804"/>
    </source>
</evidence>
<comment type="catalytic activity">
    <reaction evidence="4">
        <text>a secondary aliphatic amine + O2 + H2O = a primary amine + an aldehyde + H2O2</text>
        <dbReference type="Rhea" id="RHEA:26414"/>
        <dbReference type="ChEBI" id="CHEBI:15377"/>
        <dbReference type="ChEBI" id="CHEBI:15379"/>
        <dbReference type="ChEBI" id="CHEBI:16240"/>
        <dbReference type="ChEBI" id="CHEBI:17478"/>
        <dbReference type="ChEBI" id="CHEBI:58855"/>
        <dbReference type="ChEBI" id="CHEBI:65296"/>
        <dbReference type="EC" id="1.4.3.4"/>
    </reaction>
</comment>
<dbReference type="EC" id="1.4.3.4" evidence="3"/>
<evidence type="ECO:0000313" key="8">
    <source>
        <dbReference type="Proteomes" id="UP001642520"/>
    </source>
</evidence>
<keyword evidence="5" id="KW-1133">Transmembrane helix</keyword>
<sequence>MAADFLDEDFIREDVNDYDIIIIGAGLAGLTCAYNILRKEIGLDVLIIEANTMRNLRNISVLWFFVMLHGASGLLNRLKAMIGDGNRYFIHGGMIKITRKLLKYILRQQGEIRYVEPVSKISFNDYRAYVSTEKNHFRCEFVVLAIPPSMQNRIIIEPSGCAISNETLYTPAENVFFNIVYEQSMWSDNSVEDILTTWEPNNNLNIIYDATHGNQKKVVFAGYLDEPNLVQTQKQGLFETLSDCYKTDDFLKYLQYKEYDQSLMDDEVKVGCPMSALKPTSIDNHVNCTGKSYGRCETS</sequence>
<evidence type="ECO:0000259" key="6">
    <source>
        <dbReference type="Pfam" id="PF01593"/>
    </source>
</evidence>
<evidence type="ECO:0000256" key="4">
    <source>
        <dbReference type="ARBA" id="ARBA00048448"/>
    </source>
</evidence>
<dbReference type="EMBL" id="CAXAJV020001301">
    <property type="protein sequence ID" value="CAL7951357.1"/>
    <property type="molecule type" value="Genomic_DNA"/>
</dbReference>
<keyword evidence="5" id="KW-0812">Transmembrane</keyword>
<evidence type="ECO:0000256" key="2">
    <source>
        <dbReference type="ARBA" id="ARBA00005995"/>
    </source>
</evidence>
<feature type="domain" description="Amine oxidase" evidence="6">
    <location>
        <begin position="77"/>
        <end position="224"/>
    </location>
</feature>
<dbReference type="Proteomes" id="UP001642520">
    <property type="component" value="Unassembled WGS sequence"/>
</dbReference>
<comment type="subcellular location">
    <subcellularLocation>
        <location evidence="1">Mitochondrion outer membrane</location>
        <topology evidence="1">Single-pass type IV membrane protein</topology>
        <orientation evidence="1">Cytoplasmic side</orientation>
    </subcellularLocation>
</comment>
<feature type="transmembrane region" description="Helical" evidence="5">
    <location>
        <begin position="20"/>
        <end position="37"/>
    </location>
</feature>
<reference evidence="7 8" key="1">
    <citation type="submission" date="2024-08" db="EMBL/GenBank/DDBJ databases">
        <authorList>
            <person name="Will J Nash"/>
            <person name="Angela Man"/>
            <person name="Seanna McTaggart"/>
            <person name="Kendall Baker"/>
            <person name="Tom Barker"/>
            <person name="Leah Catchpole"/>
            <person name="Alex Durrant"/>
            <person name="Karim Gharbi"/>
            <person name="Naomi Irish"/>
            <person name="Gemy Kaithakottil"/>
            <person name="Debby Ku"/>
            <person name="Aaliyah Providence"/>
            <person name="Felix Shaw"/>
            <person name="David Swarbreck"/>
            <person name="Chris Watkins"/>
            <person name="Ann M. McCartney"/>
            <person name="Giulio Formenti"/>
            <person name="Alice Mouton"/>
            <person name="Noel Vella"/>
            <person name="Bjorn M von Reumont"/>
            <person name="Adriana Vella"/>
            <person name="Wilfried Haerty"/>
        </authorList>
    </citation>
    <scope>NUCLEOTIDE SEQUENCE [LARGE SCALE GENOMIC DNA]</scope>
</reference>
<feature type="transmembrane region" description="Helical" evidence="5">
    <location>
        <begin position="58"/>
        <end position="75"/>
    </location>
</feature>
<keyword evidence="8" id="KW-1185">Reference proteome</keyword>
<dbReference type="Gene3D" id="3.50.50.60">
    <property type="entry name" value="FAD/NAD(P)-binding domain"/>
    <property type="match status" value="2"/>
</dbReference>